<dbReference type="EMBL" id="LR796770">
    <property type="protein sequence ID" value="CAB4165411.1"/>
    <property type="molecule type" value="Genomic_DNA"/>
</dbReference>
<sequence length="238" mass="26853">MTALSMVQTACAWLALPVPLTVFSSTEAQTIQMRNLLNEELTELRTWPDMWWRKLLRQHTFVSEAADVQTLSPLPNDLGYIIANTMWDRTMSRPVVGPISPETWQAWKARPILTSVLYGFRLRGNDFLTAPNPPAGDTVAYEYISNLAVYASGDTVPTKQYFTADTDTAIFDETLMERGLRWRFLKAKGLPCEADYDVWINMLQRLGARDKAMPTLSTAGPLWPNLAGPYIPAFNFPS</sequence>
<evidence type="ECO:0000313" key="1">
    <source>
        <dbReference type="EMBL" id="CAB4165411.1"/>
    </source>
</evidence>
<gene>
    <name evidence="2" type="ORF">UFOVP1603_30</name>
    <name evidence="1" type="ORF">UFOVP833_58</name>
</gene>
<organism evidence="2">
    <name type="scientific">uncultured Caudovirales phage</name>
    <dbReference type="NCBI Taxonomy" id="2100421"/>
    <lineage>
        <taxon>Viruses</taxon>
        <taxon>Duplodnaviria</taxon>
        <taxon>Heunggongvirae</taxon>
        <taxon>Uroviricota</taxon>
        <taxon>Caudoviricetes</taxon>
        <taxon>Peduoviridae</taxon>
        <taxon>Maltschvirus</taxon>
        <taxon>Maltschvirus maltsch</taxon>
    </lineage>
</organism>
<protein>
    <submittedName>
        <fullName evidence="2">Uncharacterized protein</fullName>
    </submittedName>
</protein>
<name>A0A6J5STK9_9CAUD</name>
<evidence type="ECO:0000313" key="2">
    <source>
        <dbReference type="EMBL" id="CAB4218396.1"/>
    </source>
</evidence>
<proteinExistence type="predicted"/>
<reference evidence="2" key="1">
    <citation type="submission" date="2020-05" db="EMBL/GenBank/DDBJ databases">
        <authorList>
            <person name="Chiriac C."/>
            <person name="Salcher M."/>
            <person name="Ghai R."/>
            <person name="Kavagutti S V."/>
        </authorList>
    </citation>
    <scope>NUCLEOTIDE SEQUENCE</scope>
</reference>
<accession>A0A6J5STK9</accession>
<dbReference type="EMBL" id="LR797475">
    <property type="protein sequence ID" value="CAB4218396.1"/>
    <property type="molecule type" value="Genomic_DNA"/>
</dbReference>